<proteinExistence type="predicted"/>
<reference evidence="1" key="2">
    <citation type="submission" date="2020-06" db="EMBL/GenBank/DDBJ databases">
        <title>Helianthus annuus Genome sequencing and assembly Release 2.</title>
        <authorList>
            <person name="Gouzy J."/>
            <person name="Langlade N."/>
            <person name="Munos S."/>
        </authorList>
    </citation>
    <scope>NUCLEOTIDE SEQUENCE</scope>
    <source>
        <tissue evidence="1">Leaves</tissue>
    </source>
</reference>
<dbReference type="Gramene" id="mRNA:HanXRQr2_Chr06g0259561">
    <property type="protein sequence ID" value="CDS:HanXRQr2_Chr06g0259561.1"/>
    <property type="gene ID" value="HanXRQr2_Chr06g0259561"/>
</dbReference>
<dbReference type="Proteomes" id="UP000215914">
    <property type="component" value="Unassembled WGS sequence"/>
</dbReference>
<reference evidence="1" key="1">
    <citation type="journal article" date="2017" name="Nature">
        <title>The sunflower genome provides insights into oil metabolism, flowering and Asterid evolution.</title>
        <authorList>
            <person name="Badouin H."/>
            <person name="Gouzy J."/>
            <person name="Grassa C.J."/>
            <person name="Murat F."/>
            <person name="Staton S.E."/>
            <person name="Cottret L."/>
            <person name="Lelandais-Briere C."/>
            <person name="Owens G.L."/>
            <person name="Carrere S."/>
            <person name="Mayjonade B."/>
            <person name="Legrand L."/>
            <person name="Gill N."/>
            <person name="Kane N.C."/>
            <person name="Bowers J.E."/>
            <person name="Hubner S."/>
            <person name="Bellec A."/>
            <person name="Berard A."/>
            <person name="Berges H."/>
            <person name="Blanchet N."/>
            <person name="Boniface M.C."/>
            <person name="Brunel D."/>
            <person name="Catrice O."/>
            <person name="Chaidir N."/>
            <person name="Claudel C."/>
            <person name="Donnadieu C."/>
            <person name="Faraut T."/>
            <person name="Fievet G."/>
            <person name="Helmstetter N."/>
            <person name="King M."/>
            <person name="Knapp S.J."/>
            <person name="Lai Z."/>
            <person name="Le Paslier M.C."/>
            <person name="Lippi Y."/>
            <person name="Lorenzon L."/>
            <person name="Mandel J.R."/>
            <person name="Marage G."/>
            <person name="Marchand G."/>
            <person name="Marquand E."/>
            <person name="Bret-Mestries E."/>
            <person name="Morien E."/>
            <person name="Nambeesan S."/>
            <person name="Nguyen T."/>
            <person name="Pegot-Espagnet P."/>
            <person name="Pouilly N."/>
            <person name="Raftis F."/>
            <person name="Sallet E."/>
            <person name="Schiex T."/>
            <person name="Thomas J."/>
            <person name="Vandecasteele C."/>
            <person name="Vares D."/>
            <person name="Vear F."/>
            <person name="Vautrin S."/>
            <person name="Crespi M."/>
            <person name="Mangin B."/>
            <person name="Burke J.M."/>
            <person name="Salse J."/>
            <person name="Munos S."/>
            <person name="Vincourt P."/>
            <person name="Rieseberg L.H."/>
            <person name="Langlade N.B."/>
        </authorList>
    </citation>
    <scope>NUCLEOTIDE SEQUENCE</scope>
    <source>
        <tissue evidence="1">Leaves</tissue>
    </source>
</reference>
<evidence type="ECO:0000313" key="1">
    <source>
        <dbReference type="EMBL" id="KAF5802445.1"/>
    </source>
</evidence>
<name>A0A9K3NK01_HELAN</name>
<sequence>MIHSAVRKKGEKGKDVDLEFKFGVEDLRRVLELGDSDNHPTIIPERLAKGLWCRMGFTRHINGKMIKMMFSSAYKFMIHCVIHALSHRKGAYNEASDYIMNTITCLILNRPYNVSQVIFEYIKENINARDDRYIMYPRFIKMMIND</sequence>
<dbReference type="AlphaFoldDB" id="A0A9K3NK01"/>
<gene>
    <name evidence="1" type="ORF">HanXRQr2_Chr06g0259561</name>
</gene>
<evidence type="ECO:0000313" key="2">
    <source>
        <dbReference type="Proteomes" id="UP000215914"/>
    </source>
</evidence>
<protein>
    <submittedName>
        <fullName evidence="1">Uncharacterized protein</fullName>
    </submittedName>
</protein>
<organism evidence="1 2">
    <name type="scientific">Helianthus annuus</name>
    <name type="common">Common sunflower</name>
    <dbReference type="NCBI Taxonomy" id="4232"/>
    <lineage>
        <taxon>Eukaryota</taxon>
        <taxon>Viridiplantae</taxon>
        <taxon>Streptophyta</taxon>
        <taxon>Embryophyta</taxon>
        <taxon>Tracheophyta</taxon>
        <taxon>Spermatophyta</taxon>
        <taxon>Magnoliopsida</taxon>
        <taxon>eudicotyledons</taxon>
        <taxon>Gunneridae</taxon>
        <taxon>Pentapetalae</taxon>
        <taxon>asterids</taxon>
        <taxon>campanulids</taxon>
        <taxon>Asterales</taxon>
        <taxon>Asteraceae</taxon>
        <taxon>Asteroideae</taxon>
        <taxon>Heliantheae alliance</taxon>
        <taxon>Heliantheae</taxon>
        <taxon>Helianthus</taxon>
    </lineage>
</organism>
<comment type="caution">
    <text evidence="1">The sequence shown here is derived from an EMBL/GenBank/DDBJ whole genome shotgun (WGS) entry which is preliminary data.</text>
</comment>
<dbReference type="EMBL" id="MNCJ02000321">
    <property type="protein sequence ID" value="KAF5802445.1"/>
    <property type="molecule type" value="Genomic_DNA"/>
</dbReference>
<keyword evidence="2" id="KW-1185">Reference proteome</keyword>
<accession>A0A9K3NK01</accession>